<geneLocation type="mitochondrion" evidence="14"/>
<evidence type="ECO:0000256" key="11">
    <source>
        <dbReference type="ARBA" id="ARBA00023136"/>
    </source>
</evidence>
<keyword evidence="11 13" id="KW-0472">Membrane</keyword>
<evidence type="ECO:0000256" key="1">
    <source>
        <dbReference type="ARBA" id="ARBA00004304"/>
    </source>
</evidence>
<keyword evidence="6 12" id="KW-0812">Transmembrane</keyword>
<name>A0A0B5A8B7_9ORTH</name>
<dbReference type="AlphaFoldDB" id="A0A0B5A8B7"/>
<protein>
    <recommendedName>
        <fullName evidence="12">ATP synthase complex subunit 8</fullName>
    </recommendedName>
</protein>
<evidence type="ECO:0000256" key="2">
    <source>
        <dbReference type="ARBA" id="ARBA00008892"/>
    </source>
</evidence>
<feature type="transmembrane region" description="Helical" evidence="13">
    <location>
        <begin position="9"/>
        <end position="31"/>
    </location>
</feature>
<evidence type="ECO:0000256" key="8">
    <source>
        <dbReference type="ARBA" id="ARBA00022989"/>
    </source>
</evidence>
<sequence>MPQMMPMNWLFLFTMFSSSLILFAVMNYYIFNYQTPTPVNTLVLTPKSLTWKW</sequence>
<evidence type="ECO:0000256" key="4">
    <source>
        <dbReference type="ARBA" id="ARBA00022448"/>
    </source>
</evidence>
<keyword evidence="7 12" id="KW-0375">Hydrogen ion transport</keyword>
<evidence type="ECO:0000256" key="6">
    <source>
        <dbReference type="ARBA" id="ARBA00022692"/>
    </source>
</evidence>
<dbReference type="GO" id="GO:0045259">
    <property type="term" value="C:proton-transporting ATP synthase complex"/>
    <property type="evidence" value="ECO:0007669"/>
    <property type="project" value="UniProtKB-KW"/>
</dbReference>
<keyword evidence="5 12" id="KW-0138">CF(0)</keyword>
<evidence type="ECO:0000256" key="12">
    <source>
        <dbReference type="RuleBase" id="RU003661"/>
    </source>
</evidence>
<comment type="subcellular location">
    <subcellularLocation>
        <location evidence="1 12">Mitochondrion membrane</location>
        <topology evidence="1 12">Single-pass membrane protein</topology>
    </subcellularLocation>
</comment>
<proteinExistence type="inferred from homology"/>
<dbReference type="InterPro" id="IPR001421">
    <property type="entry name" value="ATP8_metazoa"/>
</dbReference>
<keyword evidence="9 12" id="KW-0406">Ion transport</keyword>
<dbReference type="GO" id="GO:0015078">
    <property type="term" value="F:proton transmembrane transporter activity"/>
    <property type="evidence" value="ECO:0007669"/>
    <property type="project" value="InterPro"/>
</dbReference>
<evidence type="ECO:0000256" key="3">
    <source>
        <dbReference type="ARBA" id="ARBA00011291"/>
    </source>
</evidence>
<keyword evidence="4 12" id="KW-0813">Transport</keyword>
<dbReference type="GO" id="GO:0015986">
    <property type="term" value="P:proton motive force-driven ATP synthesis"/>
    <property type="evidence" value="ECO:0007669"/>
    <property type="project" value="InterPro"/>
</dbReference>
<evidence type="ECO:0000313" key="14">
    <source>
        <dbReference type="EMBL" id="AJD85499.1"/>
    </source>
</evidence>
<dbReference type="EMBL" id="KP098593">
    <property type="protein sequence ID" value="AJD85499.1"/>
    <property type="molecule type" value="Genomic_DNA"/>
</dbReference>
<dbReference type="GO" id="GO:0031966">
    <property type="term" value="C:mitochondrial membrane"/>
    <property type="evidence" value="ECO:0007669"/>
    <property type="project" value="UniProtKB-SubCell"/>
</dbReference>
<accession>A0A0B5A8B7</accession>
<evidence type="ECO:0000256" key="5">
    <source>
        <dbReference type="ARBA" id="ARBA00022547"/>
    </source>
</evidence>
<gene>
    <name evidence="14" type="primary">ATP8</name>
</gene>
<evidence type="ECO:0000256" key="9">
    <source>
        <dbReference type="ARBA" id="ARBA00023065"/>
    </source>
</evidence>
<comment type="subunit">
    <text evidence="3">F-type ATPases have 2 components, CF(1) - the catalytic core - and CF(0) - the membrane proton channel.</text>
</comment>
<comment type="similarity">
    <text evidence="2 12">Belongs to the ATPase protein 8 family.</text>
</comment>
<reference evidence="14" key="1">
    <citation type="submission" date="2014-11" db="EMBL/GenBank/DDBJ databases">
        <authorList>
            <person name="Zhao H.B."/>
        </authorList>
    </citation>
    <scope>NUCLEOTIDE SEQUENCE</scope>
</reference>
<dbReference type="Pfam" id="PF00895">
    <property type="entry name" value="ATP-synt_8"/>
    <property type="match status" value="1"/>
</dbReference>
<evidence type="ECO:0000256" key="13">
    <source>
        <dbReference type="SAM" id="Phobius"/>
    </source>
</evidence>
<keyword evidence="10 12" id="KW-0496">Mitochondrion</keyword>
<evidence type="ECO:0000256" key="7">
    <source>
        <dbReference type="ARBA" id="ARBA00022781"/>
    </source>
</evidence>
<evidence type="ECO:0000256" key="10">
    <source>
        <dbReference type="ARBA" id="ARBA00023128"/>
    </source>
</evidence>
<keyword evidence="8 13" id="KW-1133">Transmembrane helix</keyword>
<organism evidence="14">
    <name type="scientific">Uvarovites inflatus</name>
    <dbReference type="NCBI Taxonomy" id="420845"/>
    <lineage>
        <taxon>Eukaryota</taxon>
        <taxon>Metazoa</taxon>
        <taxon>Ecdysozoa</taxon>
        <taxon>Arthropoda</taxon>
        <taxon>Hexapoda</taxon>
        <taxon>Insecta</taxon>
        <taxon>Pterygota</taxon>
        <taxon>Neoptera</taxon>
        <taxon>Polyneoptera</taxon>
        <taxon>Orthoptera</taxon>
        <taxon>Ensifera</taxon>
        <taxon>Tettigoniidea</taxon>
        <taxon>Tettigonioidea</taxon>
        <taxon>Tettigoniidae</taxon>
        <taxon>Tettigoniinae</taxon>
        <taxon>Uvarovites</taxon>
    </lineage>
</organism>